<evidence type="ECO:0000256" key="1">
    <source>
        <dbReference type="ARBA" id="ARBA00005189"/>
    </source>
</evidence>
<dbReference type="PANTHER" id="PTHR44307:SF2">
    <property type="entry name" value="PHOSPHOETHANOLAMINE METHYLTRANSFERASE ISOFORM X1"/>
    <property type="match status" value="1"/>
</dbReference>
<protein>
    <submittedName>
        <fullName evidence="6">Methyltransferase domain-containing protein</fullName>
    </submittedName>
</protein>
<dbReference type="Proteomes" id="UP001527882">
    <property type="component" value="Unassembled WGS sequence"/>
</dbReference>
<dbReference type="GO" id="GO:0008168">
    <property type="term" value="F:methyltransferase activity"/>
    <property type="evidence" value="ECO:0007669"/>
    <property type="project" value="UniProtKB-KW"/>
</dbReference>
<dbReference type="Pfam" id="PF08241">
    <property type="entry name" value="Methyltransf_11"/>
    <property type="match status" value="1"/>
</dbReference>
<proteinExistence type="predicted"/>
<dbReference type="SUPFAM" id="SSF53335">
    <property type="entry name" value="S-adenosyl-L-methionine-dependent methyltransferases"/>
    <property type="match status" value="1"/>
</dbReference>
<dbReference type="CDD" id="cd02440">
    <property type="entry name" value="AdoMet_MTases"/>
    <property type="match status" value="1"/>
</dbReference>
<dbReference type="GO" id="GO:0032259">
    <property type="term" value="P:methylation"/>
    <property type="evidence" value="ECO:0007669"/>
    <property type="project" value="UniProtKB-KW"/>
</dbReference>
<evidence type="ECO:0000256" key="4">
    <source>
        <dbReference type="ARBA" id="ARBA00025707"/>
    </source>
</evidence>
<dbReference type="RefSeq" id="WP_269884102.1">
    <property type="nucleotide sequence ID" value="NZ_JAQAGZ010000018.1"/>
</dbReference>
<dbReference type="EMBL" id="JAQAGZ010000018">
    <property type="protein sequence ID" value="MCZ8515570.1"/>
    <property type="molecule type" value="Genomic_DNA"/>
</dbReference>
<gene>
    <name evidence="6" type="ORF">O9H85_24815</name>
</gene>
<keyword evidence="3" id="KW-0808">Transferase</keyword>
<evidence type="ECO:0000313" key="6">
    <source>
        <dbReference type="EMBL" id="MCZ8515570.1"/>
    </source>
</evidence>
<name>A0ABT4QFD4_9BACL</name>
<comment type="pathway">
    <text evidence="1">Lipid metabolism.</text>
</comment>
<dbReference type="InterPro" id="IPR013216">
    <property type="entry name" value="Methyltransf_11"/>
</dbReference>
<evidence type="ECO:0000256" key="2">
    <source>
        <dbReference type="ARBA" id="ARBA00022603"/>
    </source>
</evidence>
<keyword evidence="7" id="KW-1185">Reference proteome</keyword>
<comment type="caution">
    <text evidence="6">The sequence shown here is derived from an EMBL/GenBank/DDBJ whole genome shotgun (WGS) entry which is preliminary data.</text>
</comment>
<evidence type="ECO:0000259" key="5">
    <source>
        <dbReference type="Pfam" id="PF08241"/>
    </source>
</evidence>
<organism evidence="6 7">
    <name type="scientific">Paenibacillus gyeongsangnamensis</name>
    <dbReference type="NCBI Taxonomy" id="3388067"/>
    <lineage>
        <taxon>Bacteria</taxon>
        <taxon>Bacillati</taxon>
        <taxon>Bacillota</taxon>
        <taxon>Bacilli</taxon>
        <taxon>Bacillales</taxon>
        <taxon>Paenibacillaceae</taxon>
        <taxon>Paenibacillus</taxon>
    </lineage>
</organism>
<evidence type="ECO:0000313" key="7">
    <source>
        <dbReference type="Proteomes" id="UP001527882"/>
    </source>
</evidence>
<comment type="pathway">
    <text evidence="4">Phospholipid metabolism.</text>
</comment>
<feature type="domain" description="Methyltransferase type 11" evidence="5">
    <location>
        <begin position="39"/>
        <end position="132"/>
    </location>
</feature>
<dbReference type="Gene3D" id="3.40.50.150">
    <property type="entry name" value="Vaccinia Virus protein VP39"/>
    <property type="match status" value="1"/>
</dbReference>
<reference evidence="6 7" key="1">
    <citation type="submission" date="2022-12" db="EMBL/GenBank/DDBJ databases">
        <title>Draft genome sequence of Paenibacillus sp. dW9.</title>
        <authorList>
            <person name="Choi E.-W."/>
            <person name="Kim D.-U."/>
        </authorList>
    </citation>
    <scope>NUCLEOTIDE SEQUENCE [LARGE SCALE GENOMIC DNA]</scope>
    <source>
        <strain evidence="7">dW9</strain>
    </source>
</reference>
<evidence type="ECO:0000256" key="3">
    <source>
        <dbReference type="ARBA" id="ARBA00022679"/>
    </source>
</evidence>
<dbReference type="InterPro" id="IPR029063">
    <property type="entry name" value="SAM-dependent_MTases_sf"/>
</dbReference>
<keyword evidence="2 6" id="KW-0489">Methyltransferase</keyword>
<sequence>MNYLDMITKLGVGSAHPGGFEATLEQLRRFPLPQGCRVLEVGCGTGRTACHLAGLGYDITGMDLRPEMLAKARRRAEKEELTVNFVQGDITSMPFADESFDVVLAESVTNFASIAAALSEYSRVLAPGGVLYDREVMQLKPIPEPSYGALMSFFGFGGLLTADGWQEQLQANGFSEVQIWNPSEFGSNLTEDQTLHPDELQMIDRNAFLDPLVWQTTIEHDDLIQSNRGMLGYALFIGKK</sequence>
<dbReference type="PANTHER" id="PTHR44307">
    <property type="entry name" value="PHOSPHOETHANOLAMINE METHYLTRANSFERASE"/>
    <property type="match status" value="1"/>
</dbReference>
<accession>A0ABT4QFD4</accession>